<evidence type="ECO:0000313" key="2">
    <source>
        <dbReference type="Proteomes" id="UP000178114"/>
    </source>
</evidence>
<sequence>MYEPGAGAVGSTAIHLFPVPQESAPANAAMVAAYEPLFESKYNSFANLIWFRSAIRLASRDFFLAVFNEANTIEAKMPIMAITTKSSIRVKPLPPPFFLFKSFNIFFVFLY</sequence>
<dbReference type="Proteomes" id="UP000178114">
    <property type="component" value="Unassembled WGS sequence"/>
</dbReference>
<gene>
    <name evidence="1" type="ORF">A2930_02420</name>
</gene>
<accession>A0A1F5WYQ0</accession>
<comment type="caution">
    <text evidence="1">The sequence shown here is derived from an EMBL/GenBank/DDBJ whole genome shotgun (WGS) entry which is preliminary data.</text>
</comment>
<protein>
    <submittedName>
        <fullName evidence="1">Uncharacterized protein</fullName>
    </submittedName>
</protein>
<name>A0A1F5WYQ0_9BACT</name>
<evidence type="ECO:0000313" key="1">
    <source>
        <dbReference type="EMBL" id="OGF80758.1"/>
    </source>
</evidence>
<proteinExistence type="predicted"/>
<organism evidence="1 2">
    <name type="scientific">Candidatus Giovannonibacteria bacterium RIFCSPLOWO2_01_FULL_45_34</name>
    <dbReference type="NCBI Taxonomy" id="1798351"/>
    <lineage>
        <taxon>Bacteria</taxon>
        <taxon>Candidatus Giovannoniibacteriota</taxon>
    </lineage>
</organism>
<dbReference type="AlphaFoldDB" id="A0A1F5WYQ0"/>
<reference evidence="1 2" key="1">
    <citation type="journal article" date="2016" name="Nat. Commun.">
        <title>Thousands of microbial genomes shed light on interconnected biogeochemical processes in an aquifer system.</title>
        <authorList>
            <person name="Anantharaman K."/>
            <person name="Brown C.T."/>
            <person name="Hug L.A."/>
            <person name="Sharon I."/>
            <person name="Castelle C.J."/>
            <person name="Probst A.J."/>
            <person name="Thomas B.C."/>
            <person name="Singh A."/>
            <person name="Wilkins M.J."/>
            <person name="Karaoz U."/>
            <person name="Brodie E.L."/>
            <person name="Williams K.H."/>
            <person name="Hubbard S.S."/>
            <person name="Banfield J.F."/>
        </authorList>
    </citation>
    <scope>NUCLEOTIDE SEQUENCE [LARGE SCALE GENOMIC DNA]</scope>
</reference>
<dbReference type="EMBL" id="MFID01000029">
    <property type="protein sequence ID" value="OGF80758.1"/>
    <property type="molecule type" value="Genomic_DNA"/>
</dbReference>